<dbReference type="FunCoup" id="Q2FNC3">
    <property type="interactions" value="105"/>
</dbReference>
<dbReference type="GO" id="GO:0036297">
    <property type="term" value="P:interstrand cross-link repair"/>
    <property type="evidence" value="ECO:0007669"/>
    <property type="project" value="TreeGrafter"/>
</dbReference>
<proteinExistence type="predicted"/>
<gene>
    <name evidence="5" type="ordered locus">Mhun_2730</name>
</gene>
<dbReference type="STRING" id="323259.Mhun_2730"/>
<dbReference type="GO" id="GO:0006289">
    <property type="term" value="P:nucleotide-excision repair"/>
    <property type="evidence" value="ECO:0007669"/>
    <property type="project" value="TreeGrafter"/>
</dbReference>
<name>Q2FNC3_METHJ</name>
<keyword evidence="2" id="KW-0067">ATP-binding</keyword>
<dbReference type="EMBL" id="CP000254">
    <property type="protein sequence ID" value="ABD42425.1"/>
    <property type="molecule type" value="Genomic_DNA"/>
</dbReference>
<dbReference type="SUPFAM" id="SSF52540">
    <property type="entry name" value="P-loop containing nucleoside triphosphate hydrolases"/>
    <property type="match status" value="1"/>
</dbReference>
<keyword evidence="1" id="KW-0547">Nucleotide-binding</keyword>
<evidence type="ECO:0000259" key="4">
    <source>
        <dbReference type="PROSITE" id="PS51194"/>
    </source>
</evidence>
<keyword evidence="5" id="KW-0347">Helicase</keyword>
<accession>Q2FNC3</accession>
<dbReference type="eggNOG" id="arCOG00555">
    <property type="taxonomic scope" value="Archaea"/>
</dbReference>
<dbReference type="InterPro" id="IPR027417">
    <property type="entry name" value="P-loop_NTPase"/>
</dbReference>
<dbReference type="CDD" id="cd17923">
    <property type="entry name" value="DEXHc_Hrq1-like"/>
    <property type="match status" value="1"/>
</dbReference>
<dbReference type="InterPro" id="IPR014001">
    <property type="entry name" value="Helicase_ATP-bd"/>
</dbReference>
<dbReference type="GO" id="GO:0005524">
    <property type="term" value="F:ATP binding"/>
    <property type="evidence" value="ECO:0007669"/>
    <property type="project" value="UniProtKB-KW"/>
</dbReference>
<keyword evidence="6" id="KW-1185">Reference proteome</keyword>
<dbReference type="HOGENOM" id="CLU_000809_3_2_2"/>
<dbReference type="SMART" id="SM00490">
    <property type="entry name" value="HELICc"/>
    <property type="match status" value="1"/>
</dbReference>
<dbReference type="Proteomes" id="UP000001941">
    <property type="component" value="Chromosome"/>
</dbReference>
<organism evidence="5 6">
    <name type="scientific">Methanospirillum hungatei JF-1 (strain ATCC 27890 / DSM 864 / NBRC 100397 / JF-1)</name>
    <dbReference type="NCBI Taxonomy" id="323259"/>
    <lineage>
        <taxon>Archaea</taxon>
        <taxon>Methanobacteriati</taxon>
        <taxon>Methanobacteriota</taxon>
        <taxon>Stenosarchaea group</taxon>
        <taxon>Methanomicrobia</taxon>
        <taxon>Methanomicrobiales</taxon>
        <taxon>Methanospirillaceae</taxon>
        <taxon>Methanospirillum</taxon>
    </lineage>
</organism>
<evidence type="ECO:0000313" key="6">
    <source>
        <dbReference type="Proteomes" id="UP000001941"/>
    </source>
</evidence>
<reference evidence="6" key="1">
    <citation type="journal article" date="2016" name="Stand. Genomic Sci.">
        <title>Complete genome sequence of Methanospirillum hungatei type strain JF1.</title>
        <authorList>
            <person name="Gunsalus R.P."/>
            <person name="Cook L.E."/>
            <person name="Crable B."/>
            <person name="Rohlin L."/>
            <person name="McDonald E."/>
            <person name="Mouttaki H."/>
            <person name="Sieber J.R."/>
            <person name="Poweleit N."/>
            <person name="Zhou H."/>
            <person name="Lapidus A.L."/>
            <person name="Daligault H.E."/>
            <person name="Land M."/>
            <person name="Gilna P."/>
            <person name="Ivanova N."/>
            <person name="Kyrpides N."/>
            <person name="Culley D.E."/>
            <person name="McInerney M.J."/>
        </authorList>
    </citation>
    <scope>NUCLEOTIDE SEQUENCE [LARGE SCALE GENOMIC DNA]</scope>
    <source>
        <strain evidence="6">ATCC 27890 / DSM 864 / NBRC 100397 / JF-1</strain>
    </source>
</reference>
<dbReference type="GO" id="GO:0003676">
    <property type="term" value="F:nucleic acid binding"/>
    <property type="evidence" value="ECO:0007669"/>
    <property type="project" value="InterPro"/>
</dbReference>
<dbReference type="InterPro" id="IPR018973">
    <property type="entry name" value="MZB"/>
</dbReference>
<protein>
    <submittedName>
        <fullName evidence="5">DEAD/DEAH box helicase-like protein</fullName>
    </submittedName>
</protein>
<dbReference type="SMART" id="SM00487">
    <property type="entry name" value="DEXDc"/>
    <property type="match status" value="1"/>
</dbReference>
<dbReference type="InterPro" id="IPR001650">
    <property type="entry name" value="Helicase_C-like"/>
</dbReference>
<dbReference type="GeneID" id="3922203"/>
<evidence type="ECO:0000256" key="1">
    <source>
        <dbReference type="ARBA" id="ARBA00022741"/>
    </source>
</evidence>
<dbReference type="KEGG" id="mhu:Mhun_2730"/>
<dbReference type="Gene3D" id="3.40.50.300">
    <property type="entry name" value="P-loop containing nucleotide triphosphate hydrolases"/>
    <property type="match status" value="2"/>
</dbReference>
<dbReference type="AlphaFoldDB" id="Q2FNC3"/>
<evidence type="ECO:0000256" key="2">
    <source>
        <dbReference type="ARBA" id="ARBA00022840"/>
    </source>
</evidence>
<keyword evidence="5" id="KW-0378">Hydrolase</keyword>
<dbReference type="PROSITE" id="PS51194">
    <property type="entry name" value="HELICASE_CTER"/>
    <property type="match status" value="1"/>
</dbReference>
<evidence type="ECO:0000313" key="5">
    <source>
        <dbReference type="EMBL" id="ABD42425.1"/>
    </source>
</evidence>
<dbReference type="PROSITE" id="PS51192">
    <property type="entry name" value="HELICASE_ATP_BIND_1"/>
    <property type="match status" value="1"/>
</dbReference>
<evidence type="ECO:0000259" key="3">
    <source>
        <dbReference type="PROSITE" id="PS51192"/>
    </source>
</evidence>
<dbReference type="EnsemblBacteria" id="ABD42425">
    <property type="protein sequence ID" value="ABD42425"/>
    <property type="gene ID" value="Mhun_2730"/>
</dbReference>
<dbReference type="InterPro" id="IPR055227">
    <property type="entry name" value="HRQ1_WHD"/>
</dbReference>
<dbReference type="Pfam" id="PF09369">
    <property type="entry name" value="MZB"/>
    <property type="match status" value="1"/>
</dbReference>
<dbReference type="PANTHER" id="PTHR47957:SF3">
    <property type="entry name" value="ATP-DEPENDENT HELICASE HRQ1"/>
    <property type="match status" value="1"/>
</dbReference>
<dbReference type="GO" id="GO:0043138">
    <property type="term" value="F:3'-5' DNA helicase activity"/>
    <property type="evidence" value="ECO:0007669"/>
    <property type="project" value="TreeGrafter"/>
</dbReference>
<feature type="domain" description="Helicase ATP-binding" evidence="3">
    <location>
        <begin position="63"/>
        <end position="242"/>
    </location>
</feature>
<dbReference type="RefSeq" id="WP_011449681.1">
    <property type="nucleotide sequence ID" value="NC_007796.1"/>
</dbReference>
<dbReference type="Pfam" id="PF00270">
    <property type="entry name" value="DEAD"/>
    <property type="match status" value="1"/>
</dbReference>
<feature type="domain" description="Helicase C-terminal" evidence="4">
    <location>
        <begin position="275"/>
        <end position="428"/>
    </location>
</feature>
<dbReference type="Pfam" id="PF00271">
    <property type="entry name" value="Helicase_C"/>
    <property type="match status" value="1"/>
</dbReference>
<dbReference type="InterPro" id="IPR011545">
    <property type="entry name" value="DEAD/DEAH_box_helicase_dom"/>
</dbReference>
<dbReference type="InParanoid" id="Q2FNC3"/>
<sequence>MSVSGFLEFLLENRRYSEYIAHIQRIPGKDAARSPAPVVLPARVKDWLEKEKITLYSHQAEAIEAIAAGEDVILCTPTASGKTLSFLLPFLTIRQEVRDATALAIYPAKALTRDQQKTMQELEKATGMPIQPAIYDGDTPQHDRPLIRSQAGLILTNPYELHQILPWHRQWSSFFSRLRYIILDEAHQYRGVFGSSMSVLIRRLLRICDHYGSSPQFFLSSATLANPADFARNLTGREMTIIDRSGAPTGDRFFILYNPYQEMVQPRSVYSESAEILSLLVEAGLQSLCFTGSRRMTELVSVWAKNHLHKKSPDKVNSIAAYRAGYLPKERQELERNLKAGVMRGIVSTNALELGIDIGSLDAVVMTGYPGTMMSVWQQAGRAGRSVSDALAILIAMQNPLDQFFMRHPEEFFARPHEHAIIDTKNPYILSGQLLCAASELPVRPVSDIRWFGKGIIDHLNALGENGLVAETPRGYVYTGRKRASELVSLSQISEVWTVEVRNRVIETLDIRQACREAHPGAVLIHQGERYLVGSWDFGRHRILATQEDPGYYTRVNHQTSVQIREQLMSREIRSGTLCLGRVEVSELYHGYRRLIDERTISTELLSLEPITFETISVWIEFSLEGMRILSADRDVGGSLHGAEHALIAMMPYHVLCDRWDLGGLSSASSGEVRGKPVIFIYDGYEGGIGLAERAYHIYEELCESAEKMVRECRCKDGCPACIYSPKCGNDNQPLDKTGCIALLRHSASQT</sequence>
<dbReference type="OrthoDB" id="36796at2157"/>
<dbReference type="Pfam" id="PF22982">
    <property type="entry name" value="WHD_HRQ1"/>
    <property type="match status" value="1"/>
</dbReference>
<dbReference type="PANTHER" id="PTHR47957">
    <property type="entry name" value="ATP-DEPENDENT HELICASE HRQ1"/>
    <property type="match status" value="1"/>
</dbReference>
<dbReference type="CDD" id="cd18797">
    <property type="entry name" value="SF2_C_Hrq"/>
    <property type="match status" value="1"/>
</dbReference>